<organism evidence="10 11">
    <name type="scientific">Sphingobacterium hungaricum</name>
    <dbReference type="NCBI Taxonomy" id="2082723"/>
    <lineage>
        <taxon>Bacteria</taxon>
        <taxon>Pseudomonadati</taxon>
        <taxon>Bacteroidota</taxon>
        <taxon>Sphingobacteriia</taxon>
        <taxon>Sphingobacteriales</taxon>
        <taxon>Sphingobacteriaceae</taxon>
        <taxon>Sphingobacterium</taxon>
    </lineage>
</organism>
<feature type="domain" description="MacB-like periplasmic core" evidence="9">
    <location>
        <begin position="446"/>
        <end position="655"/>
    </location>
</feature>
<evidence type="ECO:0000256" key="5">
    <source>
        <dbReference type="ARBA" id="ARBA00023136"/>
    </source>
</evidence>
<feature type="transmembrane region" description="Helical" evidence="7">
    <location>
        <begin position="776"/>
        <end position="796"/>
    </location>
</feature>
<feature type="transmembrane region" description="Helical" evidence="7">
    <location>
        <begin position="295"/>
        <end position="315"/>
    </location>
</feature>
<comment type="similarity">
    <text evidence="6">Belongs to the ABC-4 integral membrane protein family.</text>
</comment>
<evidence type="ECO:0000313" key="11">
    <source>
        <dbReference type="Proteomes" id="UP000616201"/>
    </source>
</evidence>
<evidence type="ECO:0000256" key="7">
    <source>
        <dbReference type="SAM" id="Phobius"/>
    </source>
</evidence>
<keyword evidence="5 7" id="KW-0472">Membrane</keyword>
<evidence type="ECO:0000259" key="8">
    <source>
        <dbReference type="Pfam" id="PF02687"/>
    </source>
</evidence>
<dbReference type="PANTHER" id="PTHR30572:SF4">
    <property type="entry name" value="ABC TRANSPORTER PERMEASE YTRF"/>
    <property type="match status" value="1"/>
</dbReference>
<evidence type="ECO:0000256" key="6">
    <source>
        <dbReference type="ARBA" id="ARBA00038076"/>
    </source>
</evidence>
<evidence type="ECO:0000256" key="4">
    <source>
        <dbReference type="ARBA" id="ARBA00022989"/>
    </source>
</evidence>
<dbReference type="AlphaFoldDB" id="A0A928UYG6"/>
<feature type="domain" description="ABC3 transporter permease C-terminal" evidence="8">
    <location>
        <begin position="695"/>
        <end position="808"/>
    </location>
</feature>
<feature type="transmembrane region" description="Helical" evidence="7">
    <location>
        <begin position="342"/>
        <end position="369"/>
    </location>
</feature>
<name>A0A928UYG6_9SPHI</name>
<evidence type="ECO:0000256" key="1">
    <source>
        <dbReference type="ARBA" id="ARBA00004651"/>
    </source>
</evidence>
<keyword evidence="11" id="KW-1185">Reference proteome</keyword>
<accession>A0A928UYG6</accession>
<evidence type="ECO:0000313" key="10">
    <source>
        <dbReference type="EMBL" id="MBE8715561.1"/>
    </source>
</evidence>
<evidence type="ECO:0008006" key="12">
    <source>
        <dbReference type="Google" id="ProtNLM"/>
    </source>
</evidence>
<feature type="transmembrane region" description="Helical" evidence="7">
    <location>
        <begin position="16"/>
        <end position="36"/>
    </location>
</feature>
<keyword evidence="3 7" id="KW-0812">Transmembrane</keyword>
<feature type="domain" description="ABC3 transporter permease C-terminal" evidence="8">
    <location>
        <begin position="302"/>
        <end position="414"/>
    </location>
</feature>
<feature type="transmembrane region" description="Helical" evidence="7">
    <location>
        <begin position="439"/>
        <end position="459"/>
    </location>
</feature>
<gene>
    <name evidence="10" type="ORF">C4F49_17985</name>
</gene>
<comment type="subcellular location">
    <subcellularLocation>
        <location evidence="1">Cell membrane</location>
        <topology evidence="1">Multi-pass membrane protein</topology>
    </subcellularLocation>
</comment>
<proteinExistence type="inferred from homology"/>
<dbReference type="RefSeq" id="WP_196935151.1">
    <property type="nucleotide sequence ID" value="NZ_MU158698.1"/>
</dbReference>
<feature type="domain" description="MacB-like periplasmic core" evidence="9">
    <location>
        <begin position="18"/>
        <end position="246"/>
    </location>
</feature>
<feature type="transmembrane region" description="Helical" evidence="7">
    <location>
        <begin position="744"/>
        <end position="764"/>
    </location>
</feature>
<reference evidence="10" key="1">
    <citation type="submission" date="2018-02" db="EMBL/GenBank/DDBJ databases">
        <authorList>
            <person name="Vasarhelyi B.M."/>
            <person name="Deshmukh S."/>
            <person name="Balint B."/>
            <person name="Kukolya J."/>
        </authorList>
    </citation>
    <scope>NUCLEOTIDE SEQUENCE</scope>
    <source>
        <strain evidence="10">KB22</strain>
    </source>
</reference>
<protein>
    <recommendedName>
        <fullName evidence="12">ABC transport system permease protein</fullName>
    </recommendedName>
</protein>
<evidence type="ECO:0000259" key="9">
    <source>
        <dbReference type="Pfam" id="PF12704"/>
    </source>
</evidence>
<dbReference type="GO" id="GO:0005886">
    <property type="term" value="C:plasma membrane"/>
    <property type="evidence" value="ECO:0007669"/>
    <property type="project" value="UniProtKB-SubCell"/>
</dbReference>
<feature type="transmembrane region" description="Helical" evidence="7">
    <location>
        <begin position="389"/>
        <end position="412"/>
    </location>
</feature>
<feature type="transmembrane region" description="Helical" evidence="7">
    <location>
        <begin position="692"/>
        <end position="717"/>
    </location>
</feature>
<dbReference type="InterPro" id="IPR003838">
    <property type="entry name" value="ABC3_permease_C"/>
</dbReference>
<keyword evidence="4 7" id="KW-1133">Transmembrane helix</keyword>
<dbReference type="EMBL" id="PRDK01000010">
    <property type="protein sequence ID" value="MBE8715561.1"/>
    <property type="molecule type" value="Genomic_DNA"/>
</dbReference>
<sequence length="815" mass="92113">MKTLKITFRQLWKRRLFTLLNIVGLSIGISSCWIIYQIVSYEFSYDKNLPNKEHIYKVISAMSKDGELNRMGGVSAPLYQGIQDEVDGVKNVVPVFAEGYNRLEIKSAKGENYVKEDPQNIIKTNSSYFKMLPYQWIAGDKSSALKNKENVVLSASRAKEYFPNIPYDQIINQTITYYGNDTIQRTVSGIVQDYPVPSEFTAKEFITLIDKTYEGYTWSNTNGSDKLYLEFENNAPLSSILNQINALSDKHIPDEIKEKIKKFNASKTYEFRQVNELHFATDIDDYGISKTSKKIMYILIGIGGFLLLLACINYINMSMAQIPQRNKEISVRKTLGSSQKNLIFQFLTETLITTSIAAILAIFLIQFGFWLLKDIIPEGVSANYFSLKYLAFLITVTSIITLVSGLYPSFLITKVKTIDVLKNKFSGASSAKKFTLQKALIVFQFVIAFVFIVCTIIVGSQLRYTIQGDLGFKKDAIILLNIPWRYMRDSQYDGRKNTLVNQLTKNAGIEKVSLGSNPLSDGYSSSPFEIANESDASKQVTLYKKEIDTAYLDLYKMTLVAGNNISYSDTVNQFIINESAAKEFGFQNPEDALGKQLNQMGNPKFQIVGIVKDFHTQDFYSEIQPMVMMASGKYTNQINIKLNSHDPSSWQKTIAAIETEYKQFYPASTFSYKFYDEMLADLYKQERQINKLINLATVITILISCLGLFGLTTLTVYQRTKEIGIRKVLGSNVAGIVTLLSKDYVKLIGIAGVIASPIAYWAMSKWLEDFAYRIDISWWIFLVAGLIAIGIALLTISYQALKAAFANPVDSLRDE</sequence>
<dbReference type="Pfam" id="PF12704">
    <property type="entry name" value="MacB_PCD"/>
    <property type="match status" value="2"/>
</dbReference>
<dbReference type="InterPro" id="IPR025857">
    <property type="entry name" value="MacB_PCD"/>
</dbReference>
<dbReference type="Pfam" id="PF02687">
    <property type="entry name" value="FtsX"/>
    <property type="match status" value="2"/>
</dbReference>
<dbReference type="Proteomes" id="UP000616201">
    <property type="component" value="Unassembled WGS sequence"/>
</dbReference>
<dbReference type="GO" id="GO:0022857">
    <property type="term" value="F:transmembrane transporter activity"/>
    <property type="evidence" value="ECO:0007669"/>
    <property type="project" value="TreeGrafter"/>
</dbReference>
<keyword evidence="2" id="KW-1003">Cell membrane</keyword>
<comment type="caution">
    <text evidence="10">The sequence shown here is derived from an EMBL/GenBank/DDBJ whole genome shotgun (WGS) entry which is preliminary data.</text>
</comment>
<evidence type="ECO:0000256" key="2">
    <source>
        <dbReference type="ARBA" id="ARBA00022475"/>
    </source>
</evidence>
<dbReference type="InterPro" id="IPR050250">
    <property type="entry name" value="Macrolide_Exporter_MacB"/>
</dbReference>
<evidence type="ECO:0000256" key="3">
    <source>
        <dbReference type="ARBA" id="ARBA00022692"/>
    </source>
</evidence>
<dbReference type="PROSITE" id="PS51257">
    <property type="entry name" value="PROKAR_LIPOPROTEIN"/>
    <property type="match status" value="1"/>
</dbReference>
<dbReference type="PANTHER" id="PTHR30572">
    <property type="entry name" value="MEMBRANE COMPONENT OF TRANSPORTER-RELATED"/>
    <property type="match status" value="1"/>
</dbReference>